<evidence type="ECO:0000259" key="2">
    <source>
        <dbReference type="Pfam" id="PF07859"/>
    </source>
</evidence>
<evidence type="ECO:0000313" key="6">
    <source>
        <dbReference type="Proteomes" id="UP000295709"/>
    </source>
</evidence>
<sequence length="317" mass="36706">MDFNRVDKGLKISIEKVLDSLEIDEHIFLNNPEIIQQEKIDFFKNNPMKIPNSLHVKDLWIPSSYDDYKIRLHIYQPDNFDKNRVIIYFHGGGYVFGLPEQVENQMVEISQDLKATIISVDYRLVPEYPFPIPILDGFDALQWTIEHGEKELGIDASDIAVFGASAGGHLAAAITQMAYDHNIKNIRHQFLLYPVIHNKLNTPSMQEFTDSPLWNKKLADIAWLHFLGKERIGESITYADLTNYANFSKLPKTTIVACELDPLRDENIEFSQLLYQAGVKTELWIIPGALHVFDLFDCSITDEYNEFFRKRIFQYDV</sequence>
<evidence type="ECO:0000313" key="5">
    <source>
        <dbReference type="Proteomes" id="UP000269375"/>
    </source>
</evidence>
<dbReference type="Gene3D" id="3.40.50.1820">
    <property type="entry name" value="alpha/beta hydrolase"/>
    <property type="match status" value="1"/>
</dbReference>
<dbReference type="AlphaFoldDB" id="A0A3N0W5P9"/>
<protein>
    <submittedName>
        <fullName evidence="4">Acetyl esterase</fullName>
    </submittedName>
    <submittedName>
        <fullName evidence="3">Alpha/beta hydrolase</fullName>
    </submittedName>
</protein>
<dbReference type="PANTHER" id="PTHR48081:SF8">
    <property type="entry name" value="ALPHA_BETA HYDROLASE FOLD-3 DOMAIN-CONTAINING PROTEIN-RELATED"/>
    <property type="match status" value="1"/>
</dbReference>
<dbReference type="InterPro" id="IPR013094">
    <property type="entry name" value="AB_hydrolase_3"/>
</dbReference>
<reference evidence="3 5" key="1">
    <citation type="submission" date="2018-11" db="EMBL/GenBank/DDBJ databases">
        <title>Proposal to divide the Flavobacteriaceae and reorganize its genera based on Amino Acid Identity values calculated from whole genome sequences.</title>
        <authorList>
            <person name="Nicholson A.C."/>
            <person name="Gulvik C.A."/>
            <person name="Whitney A.M."/>
            <person name="Humrighouse B.W."/>
            <person name="Bell M."/>
            <person name="Holmes B."/>
            <person name="Steigerwalt A."/>
            <person name="Villarma A."/>
            <person name="Sheth M."/>
            <person name="Batra D."/>
            <person name="Pryor J."/>
            <person name="Bernardet J.-F."/>
            <person name="Hugo C."/>
            <person name="Kampfer P."/>
            <person name="Newman J."/>
            <person name="Mcquiston J.R."/>
        </authorList>
    </citation>
    <scope>NUCLEOTIDE SEQUENCE [LARGE SCALE GENOMIC DNA]</scope>
    <source>
        <strain evidence="3 5">DSM 15235</strain>
    </source>
</reference>
<dbReference type="InterPro" id="IPR029058">
    <property type="entry name" value="AB_hydrolase_fold"/>
</dbReference>
<gene>
    <name evidence="4" type="ORF">BCF50_0415</name>
    <name evidence="3" type="ORF">EGI05_05750</name>
</gene>
<dbReference type="Pfam" id="PF07859">
    <property type="entry name" value="Abhydrolase_3"/>
    <property type="match status" value="1"/>
</dbReference>
<dbReference type="SUPFAM" id="SSF53474">
    <property type="entry name" value="alpha/beta-Hydrolases"/>
    <property type="match status" value="1"/>
</dbReference>
<organism evidence="3 5">
    <name type="scientific">Chryseobacterium daecheongense</name>
    <dbReference type="NCBI Taxonomy" id="192389"/>
    <lineage>
        <taxon>Bacteria</taxon>
        <taxon>Pseudomonadati</taxon>
        <taxon>Bacteroidota</taxon>
        <taxon>Flavobacteriia</taxon>
        <taxon>Flavobacteriales</taxon>
        <taxon>Weeksellaceae</taxon>
        <taxon>Chryseobacterium group</taxon>
        <taxon>Chryseobacterium</taxon>
    </lineage>
</organism>
<accession>A0A3N0W5P9</accession>
<dbReference type="InterPro" id="IPR050300">
    <property type="entry name" value="GDXG_lipolytic_enzyme"/>
</dbReference>
<keyword evidence="6" id="KW-1185">Reference proteome</keyword>
<name>A0A3N0W5P9_9FLAO</name>
<comment type="caution">
    <text evidence="3">The sequence shown here is derived from an EMBL/GenBank/DDBJ whole genome shotgun (WGS) entry which is preliminary data.</text>
</comment>
<dbReference type="EMBL" id="SOQW01000001">
    <property type="protein sequence ID" value="TDX94647.1"/>
    <property type="molecule type" value="Genomic_DNA"/>
</dbReference>
<dbReference type="Proteomes" id="UP000269375">
    <property type="component" value="Unassembled WGS sequence"/>
</dbReference>
<evidence type="ECO:0000313" key="4">
    <source>
        <dbReference type="EMBL" id="TDX94647.1"/>
    </source>
</evidence>
<proteinExistence type="predicted"/>
<reference evidence="4 6" key="2">
    <citation type="submission" date="2019-03" db="EMBL/GenBank/DDBJ databases">
        <title>Genomic Encyclopedia of Archaeal and Bacterial Type Strains, Phase II (KMG-II): from individual species to whole genera.</title>
        <authorList>
            <person name="Goeker M."/>
        </authorList>
    </citation>
    <scope>NUCLEOTIDE SEQUENCE [LARGE SCALE GENOMIC DNA]</scope>
    <source>
        <strain evidence="4 6">DSM 15235</strain>
    </source>
</reference>
<dbReference type="PANTHER" id="PTHR48081">
    <property type="entry name" value="AB HYDROLASE SUPERFAMILY PROTEIN C4A8.06C"/>
    <property type="match status" value="1"/>
</dbReference>
<keyword evidence="1 3" id="KW-0378">Hydrolase</keyword>
<evidence type="ECO:0000313" key="3">
    <source>
        <dbReference type="EMBL" id="ROI00387.1"/>
    </source>
</evidence>
<dbReference type="EMBL" id="RJTX01000001">
    <property type="protein sequence ID" value="ROI00387.1"/>
    <property type="molecule type" value="Genomic_DNA"/>
</dbReference>
<evidence type="ECO:0000256" key="1">
    <source>
        <dbReference type="ARBA" id="ARBA00022801"/>
    </source>
</evidence>
<dbReference type="OrthoDB" id="9815425at2"/>
<dbReference type="RefSeq" id="WP_123262090.1">
    <property type="nucleotide sequence ID" value="NZ_RJTX01000001.1"/>
</dbReference>
<dbReference type="Proteomes" id="UP000295709">
    <property type="component" value="Unassembled WGS sequence"/>
</dbReference>
<dbReference type="GO" id="GO:0016787">
    <property type="term" value="F:hydrolase activity"/>
    <property type="evidence" value="ECO:0007669"/>
    <property type="project" value="UniProtKB-KW"/>
</dbReference>
<feature type="domain" description="Alpha/beta hydrolase fold-3" evidence="2">
    <location>
        <begin position="86"/>
        <end position="293"/>
    </location>
</feature>